<dbReference type="EMBL" id="JBBPBN010000004">
    <property type="protein sequence ID" value="KAK9040729.1"/>
    <property type="molecule type" value="Genomic_DNA"/>
</dbReference>
<feature type="region of interest" description="Disordered" evidence="1">
    <location>
        <begin position="1"/>
        <end position="22"/>
    </location>
</feature>
<organism evidence="2 3">
    <name type="scientific">Hibiscus sabdariffa</name>
    <name type="common">roselle</name>
    <dbReference type="NCBI Taxonomy" id="183260"/>
    <lineage>
        <taxon>Eukaryota</taxon>
        <taxon>Viridiplantae</taxon>
        <taxon>Streptophyta</taxon>
        <taxon>Embryophyta</taxon>
        <taxon>Tracheophyta</taxon>
        <taxon>Spermatophyta</taxon>
        <taxon>Magnoliopsida</taxon>
        <taxon>eudicotyledons</taxon>
        <taxon>Gunneridae</taxon>
        <taxon>Pentapetalae</taxon>
        <taxon>rosids</taxon>
        <taxon>malvids</taxon>
        <taxon>Malvales</taxon>
        <taxon>Malvaceae</taxon>
        <taxon>Malvoideae</taxon>
        <taxon>Hibiscus</taxon>
    </lineage>
</organism>
<dbReference type="Proteomes" id="UP001396334">
    <property type="component" value="Unassembled WGS sequence"/>
</dbReference>
<gene>
    <name evidence="2" type="ORF">V6N11_015869</name>
</gene>
<comment type="caution">
    <text evidence="2">The sequence shown here is derived from an EMBL/GenBank/DDBJ whole genome shotgun (WGS) entry which is preliminary data.</text>
</comment>
<evidence type="ECO:0000256" key="1">
    <source>
        <dbReference type="SAM" id="MobiDB-lite"/>
    </source>
</evidence>
<proteinExistence type="predicted"/>
<evidence type="ECO:0000313" key="3">
    <source>
        <dbReference type="Proteomes" id="UP001396334"/>
    </source>
</evidence>
<evidence type="ECO:0000313" key="2">
    <source>
        <dbReference type="EMBL" id="KAK9040729.1"/>
    </source>
</evidence>
<accession>A0ABR2TTY6</accession>
<reference evidence="2 3" key="1">
    <citation type="journal article" date="2024" name="G3 (Bethesda)">
        <title>Genome assembly of Hibiscus sabdariffa L. provides insights into metabolisms of medicinal natural products.</title>
        <authorList>
            <person name="Kim T."/>
        </authorList>
    </citation>
    <scope>NUCLEOTIDE SEQUENCE [LARGE SCALE GENOMIC DNA]</scope>
    <source>
        <strain evidence="2">TK-2024</strain>
        <tissue evidence="2">Old leaves</tissue>
    </source>
</reference>
<sequence>MKRGRGELQRSREKSEEDEGGELKTIKGSLLKTSARFSRDLLLAILISSYIKTLLSSHCHDGLLSNATWPSD</sequence>
<name>A0ABR2TTY6_9ROSI</name>
<protein>
    <submittedName>
        <fullName evidence="2">Uncharacterized protein</fullName>
    </submittedName>
</protein>
<keyword evidence="3" id="KW-1185">Reference proteome</keyword>